<evidence type="ECO:0000259" key="1">
    <source>
        <dbReference type="Pfam" id="PF13173"/>
    </source>
</evidence>
<proteinExistence type="predicted"/>
<dbReference type="Pfam" id="PF13635">
    <property type="entry name" value="DUF4143"/>
    <property type="match status" value="1"/>
</dbReference>
<dbReference type="PANTHER" id="PTHR33295:SF8">
    <property type="entry name" value="AAA+ ATPASE DOMAIN-CONTAINING PROTEIN"/>
    <property type="match status" value="1"/>
</dbReference>
<gene>
    <name evidence="3" type="ORF">HELGO_WM14676</name>
</gene>
<dbReference type="Gene3D" id="3.40.50.300">
    <property type="entry name" value="P-loop containing nucleotide triphosphate hydrolases"/>
    <property type="match status" value="1"/>
</dbReference>
<dbReference type="InterPro" id="IPR025420">
    <property type="entry name" value="DUF4143"/>
</dbReference>
<evidence type="ECO:0000259" key="2">
    <source>
        <dbReference type="Pfam" id="PF13635"/>
    </source>
</evidence>
<protein>
    <submittedName>
        <fullName evidence="3">Uncharacterized protein</fullName>
    </submittedName>
</protein>
<reference evidence="3" key="1">
    <citation type="submission" date="2020-01" db="EMBL/GenBank/DDBJ databases">
        <authorList>
            <person name="Meier V. D."/>
            <person name="Meier V D."/>
        </authorList>
    </citation>
    <scope>NUCLEOTIDE SEQUENCE</scope>
    <source>
        <strain evidence="3">HLG_WM_MAG_06</strain>
    </source>
</reference>
<evidence type="ECO:0000313" key="3">
    <source>
        <dbReference type="EMBL" id="CAA6804739.1"/>
    </source>
</evidence>
<dbReference type="PANTHER" id="PTHR33295">
    <property type="entry name" value="ATPASE"/>
    <property type="match status" value="1"/>
</dbReference>
<feature type="domain" description="AAA" evidence="1">
    <location>
        <begin position="39"/>
        <end position="175"/>
    </location>
</feature>
<dbReference type="InterPro" id="IPR027417">
    <property type="entry name" value="P-loop_NTPase"/>
</dbReference>
<organism evidence="3">
    <name type="scientific">uncultured Sulfurovum sp</name>
    <dbReference type="NCBI Taxonomy" id="269237"/>
    <lineage>
        <taxon>Bacteria</taxon>
        <taxon>Pseudomonadati</taxon>
        <taxon>Campylobacterota</taxon>
        <taxon>Epsilonproteobacteria</taxon>
        <taxon>Campylobacterales</taxon>
        <taxon>Sulfurovaceae</taxon>
        <taxon>Sulfurovum</taxon>
        <taxon>environmental samples</taxon>
    </lineage>
</organism>
<dbReference type="SUPFAM" id="SSF52540">
    <property type="entry name" value="P-loop containing nucleoside triphosphate hydrolases"/>
    <property type="match status" value="1"/>
</dbReference>
<name>A0A6S6SHA0_9BACT</name>
<sequence length="433" mass="50143">MDSILLEDNPHWLKSANEVYENYTEREMLPLALEYLNAKEIVAIIGARRVGKSSLTKLMIKALLQEVSPKNIFFINLEKPSFIPYKKDPTYLEKIYDNYLKLANPNRDEEIYFFIDEIQIFDSWEVFIKSKYESSNIKFIITGSNASLLASSYATLLTGRVLKLELSSFNFREFLNYKAIAHSSALEMAQNRIEIKQALDEYLKWGGYYSVFSNPSEAVKLGLLKNIAEDIILKDIVPRYSIKNSEAIRDLFFYVVSNATTQLNYSRLAKKIGIDAKSIKEYIGYFQDNFLIQTIPNYNTKLTDQIKSIKKIYMTDNGFLNLGVKRTQDRGAILENMVFTALNKKKLTYLLATKECDFYLDGKLYQVSYDIEDEQTKKREFEGLRYFAEKLGKERGYLVTYDGDEVVEYKGLEIEIVSLDKFLIECSDVLGKI</sequence>
<dbReference type="AlphaFoldDB" id="A0A6S6SHA0"/>
<accession>A0A6S6SHA0</accession>
<dbReference type="InterPro" id="IPR041682">
    <property type="entry name" value="AAA_14"/>
</dbReference>
<feature type="domain" description="DUF4143" evidence="2">
    <location>
        <begin position="234"/>
        <end position="348"/>
    </location>
</feature>
<dbReference type="EMBL" id="CACVAP010000045">
    <property type="protein sequence ID" value="CAA6804739.1"/>
    <property type="molecule type" value="Genomic_DNA"/>
</dbReference>
<dbReference type="Pfam" id="PF13173">
    <property type="entry name" value="AAA_14"/>
    <property type="match status" value="1"/>
</dbReference>